<dbReference type="KEGG" id="bhz:ACR54_01444"/>
<evidence type="ECO:0000256" key="2">
    <source>
        <dbReference type="ARBA" id="ARBA00049661"/>
    </source>
</evidence>
<dbReference type="Gene3D" id="1.10.540.10">
    <property type="entry name" value="Acyl-CoA dehydrogenase/oxidase, N-terminal domain"/>
    <property type="match status" value="1"/>
</dbReference>
<comment type="similarity">
    <text evidence="2">Belongs to the HpaH/HsaA monooxygenase family.</text>
</comment>
<dbReference type="PANTHER" id="PTHR48083:SF19">
    <property type="entry name" value="FLAVIN-DEPENDENT MONOOXYGENASE, OXYGENASE SUBUNIT HSAA"/>
    <property type="match status" value="1"/>
</dbReference>
<dbReference type="GO" id="GO:0033539">
    <property type="term" value="P:fatty acid beta-oxidation using acyl-CoA dehydrogenase"/>
    <property type="evidence" value="ECO:0007669"/>
    <property type="project" value="TreeGrafter"/>
</dbReference>
<dbReference type="InterPro" id="IPR009100">
    <property type="entry name" value="AcylCoA_DH/oxidase_NM_dom_sf"/>
</dbReference>
<dbReference type="PANTHER" id="PTHR48083">
    <property type="entry name" value="MEDIUM-CHAIN SPECIFIC ACYL-COA DEHYDROGENASE, MITOCHONDRIAL-RELATED"/>
    <property type="match status" value="1"/>
</dbReference>
<feature type="domain" description="Acyl-CoA dehydrogenase/oxidase N-terminal" evidence="3">
    <location>
        <begin position="22"/>
        <end position="113"/>
    </location>
</feature>
<dbReference type="InterPro" id="IPR050741">
    <property type="entry name" value="Acyl-CoA_dehydrogenase"/>
</dbReference>
<dbReference type="InterPro" id="IPR013107">
    <property type="entry name" value="Acyl-CoA_DH_C"/>
</dbReference>
<dbReference type="EMBL" id="CP024172">
    <property type="protein sequence ID" value="AZW15463.1"/>
    <property type="molecule type" value="Genomic_DNA"/>
</dbReference>
<dbReference type="Gene3D" id="2.40.110.10">
    <property type="entry name" value="Butyryl-CoA Dehydrogenase, subunit A, domain 2"/>
    <property type="match status" value="1"/>
</dbReference>
<evidence type="ECO:0000313" key="6">
    <source>
        <dbReference type="Proteomes" id="UP000282741"/>
    </source>
</evidence>
<dbReference type="PIRSF" id="PIRSF016578">
    <property type="entry name" value="HsaA"/>
    <property type="match status" value="1"/>
</dbReference>
<dbReference type="SUPFAM" id="SSF56645">
    <property type="entry name" value="Acyl-CoA dehydrogenase NM domain-like"/>
    <property type="match status" value="1"/>
</dbReference>
<dbReference type="InterPro" id="IPR036250">
    <property type="entry name" value="AcylCo_DH-like_C"/>
</dbReference>
<dbReference type="Proteomes" id="UP000282741">
    <property type="component" value="Chromosome"/>
</dbReference>
<dbReference type="GO" id="GO:0016712">
    <property type="term" value="F:oxidoreductase activity, acting on paired donors, with incorporation or reduction of molecular oxygen, reduced flavin or flavoprotein as one donor, and incorporation of one atom of oxygen"/>
    <property type="evidence" value="ECO:0007669"/>
    <property type="project" value="TreeGrafter"/>
</dbReference>
<proteinExistence type="inferred from homology"/>
<dbReference type="SUPFAM" id="SSF47203">
    <property type="entry name" value="Acyl-CoA dehydrogenase C-terminal domain-like"/>
    <property type="match status" value="1"/>
</dbReference>
<dbReference type="InterPro" id="IPR046373">
    <property type="entry name" value="Acyl-CoA_Oxase/DH_mid-dom_sf"/>
</dbReference>
<keyword evidence="1" id="KW-0560">Oxidoreductase</keyword>
<dbReference type="AlphaFoldDB" id="A0AAN1VED4"/>
<dbReference type="InterPro" id="IPR037069">
    <property type="entry name" value="AcylCoA_DH/ox_N_sf"/>
</dbReference>
<dbReference type="GO" id="GO:0003995">
    <property type="term" value="F:acyl-CoA dehydrogenase activity"/>
    <property type="evidence" value="ECO:0007669"/>
    <property type="project" value="TreeGrafter"/>
</dbReference>
<dbReference type="GO" id="GO:0005737">
    <property type="term" value="C:cytoplasm"/>
    <property type="evidence" value="ECO:0007669"/>
    <property type="project" value="TreeGrafter"/>
</dbReference>
<dbReference type="Gene3D" id="1.20.140.10">
    <property type="entry name" value="Butyryl-CoA Dehydrogenase, subunit A, domain 3"/>
    <property type="match status" value="1"/>
</dbReference>
<sequence>MALVPQRELITPQTLLERAEGLADELAAESAARDAQRLLPVDAFARIRALRLGLLRLPREWGGAGGGVTDMARLAIALARGDSNVAQAFLGHFVVLERVRLMGTPGQHARYLALAGQGVLFGAAAAERGSGVRGELKTRLRRAGAHWVLDGIKHYSTGAWFADVLKIRALDEDGQLVAALVPADRAGVERIDDWDGMGQRCTASGTTVLRAVRIEPQEVLSMQPWKGRRHHTGALAQIFHCAIEVGIGLAVLRDAVDWGRRGIRPVPESGVARAQDDPYVLHTIGDIAAQVHAARALVLEAAGRIDQAAQARFDGAGDIEALAVQASVATAQAKIVATQAALRAAQLLFDVGGAATTLRAHNYDRHWRNARTHTVHDPVAYKFKAVGNYFLNGEAPPLTFSY</sequence>
<accession>A0AAN1VED4</accession>
<dbReference type="RefSeq" id="WP_029579433.1">
    <property type="nucleotide sequence ID" value="NZ_CP012076.1"/>
</dbReference>
<evidence type="ECO:0000259" key="3">
    <source>
        <dbReference type="Pfam" id="PF02771"/>
    </source>
</evidence>
<organism evidence="5 6">
    <name type="scientific">Bordetella hinzii</name>
    <dbReference type="NCBI Taxonomy" id="103855"/>
    <lineage>
        <taxon>Bacteria</taxon>
        <taxon>Pseudomonadati</taxon>
        <taxon>Pseudomonadota</taxon>
        <taxon>Betaproteobacteria</taxon>
        <taxon>Burkholderiales</taxon>
        <taxon>Alcaligenaceae</taxon>
        <taxon>Bordetella</taxon>
    </lineage>
</organism>
<feature type="domain" description="Acyl-CoA dehydrogenase C-terminal" evidence="4">
    <location>
        <begin position="239"/>
        <end position="376"/>
    </location>
</feature>
<gene>
    <name evidence="5" type="ORF">CS347_00990</name>
</gene>
<protein>
    <submittedName>
        <fullName evidence="5">Dehydrogenase</fullName>
    </submittedName>
</protein>
<dbReference type="Pfam" id="PF02771">
    <property type="entry name" value="Acyl-CoA_dh_N"/>
    <property type="match status" value="1"/>
</dbReference>
<reference evidence="6" key="1">
    <citation type="submission" date="2017-10" db="EMBL/GenBank/DDBJ databases">
        <title>Whole genome sequencing of various Bordetella species.</title>
        <authorList>
            <person name="Weigand M.R."/>
            <person name="Loparev V."/>
            <person name="Peng Y."/>
            <person name="Bowden K.E."/>
            <person name="Tondella M.L."/>
            <person name="Williams M.M."/>
        </authorList>
    </citation>
    <scope>NUCLEOTIDE SEQUENCE [LARGE SCALE GENOMIC DNA]</scope>
    <source>
        <strain evidence="6">H720</strain>
    </source>
</reference>
<dbReference type="Pfam" id="PF08028">
    <property type="entry name" value="Acyl-CoA_dh_2"/>
    <property type="match status" value="1"/>
</dbReference>
<evidence type="ECO:0000259" key="4">
    <source>
        <dbReference type="Pfam" id="PF08028"/>
    </source>
</evidence>
<name>A0AAN1VED4_9BORD</name>
<dbReference type="GO" id="GO:0050660">
    <property type="term" value="F:flavin adenine dinucleotide binding"/>
    <property type="evidence" value="ECO:0007669"/>
    <property type="project" value="InterPro"/>
</dbReference>
<dbReference type="InterPro" id="IPR013786">
    <property type="entry name" value="AcylCoA_DH/ox_N"/>
</dbReference>
<dbReference type="GeneID" id="92997558"/>
<evidence type="ECO:0000313" key="5">
    <source>
        <dbReference type="EMBL" id="AZW15463.1"/>
    </source>
</evidence>
<evidence type="ECO:0000256" key="1">
    <source>
        <dbReference type="ARBA" id="ARBA00023002"/>
    </source>
</evidence>